<dbReference type="EC" id="4.2.1.96" evidence="4"/>
<dbReference type="InterPro" id="IPR036428">
    <property type="entry name" value="PCD_sf"/>
</dbReference>
<organism evidence="5 6">
    <name type="scientific">Maribrevibacterium harenarium</name>
    <dbReference type="NCBI Taxonomy" id="2589817"/>
    <lineage>
        <taxon>Bacteria</taxon>
        <taxon>Pseudomonadati</taxon>
        <taxon>Pseudomonadota</taxon>
        <taxon>Gammaproteobacteria</taxon>
        <taxon>Oceanospirillales</taxon>
        <taxon>Oceanospirillaceae</taxon>
        <taxon>Maribrevibacterium</taxon>
    </lineage>
</organism>
<dbReference type="Pfam" id="PF01329">
    <property type="entry name" value="Pterin_4a"/>
    <property type="match status" value="1"/>
</dbReference>
<evidence type="ECO:0000256" key="4">
    <source>
        <dbReference type="HAMAP-Rule" id="MF_00434"/>
    </source>
</evidence>
<evidence type="ECO:0000256" key="2">
    <source>
        <dbReference type="ARBA" id="ARBA00006472"/>
    </source>
</evidence>
<dbReference type="PANTHER" id="PTHR12599:SF0">
    <property type="entry name" value="PTERIN-4-ALPHA-CARBINOLAMINE DEHYDRATASE"/>
    <property type="match status" value="1"/>
</dbReference>
<evidence type="ECO:0000313" key="6">
    <source>
        <dbReference type="Proteomes" id="UP000315901"/>
    </source>
</evidence>
<accession>A0A501WES8</accession>
<dbReference type="Gene3D" id="3.30.1360.20">
    <property type="entry name" value="Transcriptional coactivator/pterin dehydratase"/>
    <property type="match status" value="1"/>
</dbReference>
<dbReference type="CDD" id="cd00914">
    <property type="entry name" value="PCD_DCoH_subfamily_b"/>
    <property type="match status" value="1"/>
</dbReference>
<comment type="similarity">
    <text evidence="2 4">Belongs to the pterin-4-alpha-carbinolamine dehydratase family.</text>
</comment>
<dbReference type="OrthoDB" id="5294615at2"/>
<dbReference type="Proteomes" id="UP000315901">
    <property type="component" value="Unassembled WGS sequence"/>
</dbReference>
<dbReference type="SUPFAM" id="SSF55248">
    <property type="entry name" value="PCD-like"/>
    <property type="match status" value="1"/>
</dbReference>
<keyword evidence="6" id="KW-1185">Reference proteome</keyword>
<comment type="catalytic activity">
    <reaction evidence="1 4">
        <text>(4aS,6R)-4a-hydroxy-L-erythro-5,6,7,8-tetrahydrobiopterin = (6R)-L-erythro-6,7-dihydrobiopterin + H2O</text>
        <dbReference type="Rhea" id="RHEA:11920"/>
        <dbReference type="ChEBI" id="CHEBI:15377"/>
        <dbReference type="ChEBI" id="CHEBI:15642"/>
        <dbReference type="ChEBI" id="CHEBI:43120"/>
        <dbReference type="EC" id="4.2.1.96"/>
    </reaction>
</comment>
<evidence type="ECO:0000313" key="5">
    <source>
        <dbReference type="EMBL" id="TPE47928.1"/>
    </source>
</evidence>
<comment type="caution">
    <text evidence="5">The sequence shown here is derived from an EMBL/GenBank/DDBJ whole genome shotgun (WGS) entry which is preliminary data.</text>
</comment>
<dbReference type="PANTHER" id="PTHR12599">
    <property type="entry name" value="PTERIN-4-ALPHA-CARBINOLAMINE DEHYDRATASE"/>
    <property type="match status" value="1"/>
</dbReference>
<dbReference type="GO" id="GO:0008124">
    <property type="term" value="F:4-alpha-hydroxytetrahydrobiopterin dehydratase activity"/>
    <property type="evidence" value="ECO:0007669"/>
    <property type="project" value="UniProtKB-UniRule"/>
</dbReference>
<dbReference type="GO" id="GO:0006729">
    <property type="term" value="P:tetrahydrobiopterin biosynthetic process"/>
    <property type="evidence" value="ECO:0007669"/>
    <property type="project" value="InterPro"/>
</dbReference>
<protein>
    <recommendedName>
        <fullName evidence="4">Putative pterin-4-alpha-carbinolamine dehydratase</fullName>
        <shortName evidence="4">PHS</shortName>
        <ecNumber evidence="4">4.2.1.96</ecNumber>
    </recommendedName>
    <alternativeName>
        <fullName evidence="4">4-alpha-hydroxy-tetrahydropterin dehydratase</fullName>
    </alternativeName>
    <alternativeName>
        <fullName evidence="4">Pterin carbinolamine dehydratase</fullName>
        <shortName evidence="4">PCD</shortName>
    </alternativeName>
</protein>
<dbReference type="EMBL" id="VFRR01000038">
    <property type="protein sequence ID" value="TPE47928.1"/>
    <property type="molecule type" value="Genomic_DNA"/>
</dbReference>
<keyword evidence="3 4" id="KW-0456">Lyase</keyword>
<dbReference type="RefSeq" id="WP_140590500.1">
    <property type="nucleotide sequence ID" value="NZ_VFRR01000038.1"/>
</dbReference>
<dbReference type="InterPro" id="IPR001533">
    <property type="entry name" value="Pterin_deHydtase"/>
</dbReference>
<sequence>MPTHKLTTVQSQAALSELNTGLPTPWEIIDGKLAKAFKFKDFQQAFGFMTMCALYAERQDHHPEWSNVYNKVAVQLITHDVSGLSEKDFDLAKKMESFAALHKA</sequence>
<evidence type="ECO:0000256" key="3">
    <source>
        <dbReference type="ARBA" id="ARBA00023239"/>
    </source>
</evidence>
<dbReference type="HAMAP" id="MF_00434">
    <property type="entry name" value="Pterin_4_alpha"/>
    <property type="match status" value="1"/>
</dbReference>
<gene>
    <name evidence="5" type="ORF">FJM67_14055</name>
</gene>
<proteinExistence type="inferred from homology"/>
<reference evidence="5 6" key="1">
    <citation type="submission" date="2019-06" db="EMBL/GenBank/DDBJ databases">
        <title>A novel bacterium of genus Marinomonas, isolated from coastal sand.</title>
        <authorList>
            <person name="Huang H."/>
            <person name="Mo K."/>
            <person name="Hu Y."/>
        </authorList>
    </citation>
    <scope>NUCLEOTIDE SEQUENCE [LARGE SCALE GENOMIC DNA]</scope>
    <source>
        <strain evidence="5 6">HB171799</strain>
    </source>
</reference>
<dbReference type="NCBIfam" id="NF002018">
    <property type="entry name" value="PRK00823.1-3"/>
    <property type="match status" value="1"/>
</dbReference>
<dbReference type="AlphaFoldDB" id="A0A501WES8"/>
<evidence type="ECO:0000256" key="1">
    <source>
        <dbReference type="ARBA" id="ARBA00001554"/>
    </source>
</evidence>
<name>A0A501WES8_9GAMM</name>